<dbReference type="InterPro" id="IPR035914">
    <property type="entry name" value="Sperma_CUB_dom_sf"/>
</dbReference>
<evidence type="ECO:0000313" key="4">
    <source>
        <dbReference type="EMBL" id="VDO95721.1"/>
    </source>
</evidence>
<feature type="domain" description="CUB" evidence="3">
    <location>
        <begin position="29"/>
        <end position="86"/>
    </location>
</feature>
<keyword evidence="5" id="KW-1185">Reference proteome</keyword>
<sequence length="86" mass="9938">MTVIFRSDRTVNFVGFEAVYMAVNESIHCDRTFNNQAGFITNLGYPQTTSRVMTCEYHLRMKTGYKIVLSEFNLTLPCRAGYLEVR</sequence>
<evidence type="ECO:0000256" key="2">
    <source>
        <dbReference type="PROSITE-ProRule" id="PRU00059"/>
    </source>
</evidence>
<comment type="caution">
    <text evidence="2">Lacks conserved residue(s) required for the propagation of feature annotation.</text>
</comment>
<dbReference type="EMBL" id="UZAM01006983">
    <property type="protein sequence ID" value="VDO95721.1"/>
    <property type="molecule type" value="Genomic_DNA"/>
</dbReference>
<dbReference type="AlphaFoldDB" id="A0A183IE27"/>
<reference evidence="4 5" key="2">
    <citation type="submission" date="2018-11" db="EMBL/GenBank/DDBJ databases">
        <authorList>
            <consortium name="Pathogen Informatics"/>
        </authorList>
    </citation>
    <scope>NUCLEOTIDE SEQUENCE [LARGE SCALE GENOMIC DNA]</scope>
</reference>
<evidence type="ECO:0000259" key="3">
    <source>
        <dbReference type="PROSITE" id="PS01180"/>
    </source>
</evidence>
<evidence type="ECO:0000313" key="5">
    <source>
        <dbReference type="Proteomes" id="UP000270296"/>
    </source>
</evidence>
<gene>
    <name evidence="4" type="ORF">SBAD_LOCUS1871</name>
</gene>
<dbReference type="SUPFAM" id="SSF49854">
    <property type="entry name" value="Spermadhesin, CUB domain"/>
    <property type="match status" value="1"/>
</dbReference>
<dbReference type="Pfam" id="PF00431">
    <property type="entry name" value="CUB"/>
    <property type="match status" value="1"/>
</dbReference>
<evidence type="ECO:0000256" key="1">
    <source>
        <dbReference type="ARBA" id="ARBA00023157"/>
    </source>
</evidence>
<dbReference type="Proteomes" id="UP000270296">
    <property type="component" value="Unassembled WGS sequence"/>
</dbReference>
<dbReference type="PROSITE" id="PS01180">
    <property type="entry name" value="CUB"/>
    <property type="match status" value="1"/>
</dbReference>
<dbReference type="InterPro" id="IPR000859">
    <property type="entry name" value="CUB_dom"/>
</dbReference>
<accession>A0A183IE27</accession>
<dbReference type="WBParaSite" id="SBAD_0000196101-mRNA-1">
    <property type="protein sequence ID" value="SBAD_0000196101-mRNA-1"/>
    <property type="gene ID" value="SBAD_0000196101"/>
</dbReference>
<proteinExistence type="predicted"/>
<keyword evidence="1" id="KW-1015">Disulfide bond</keyword>
<protein>
    <submittedName>
        <fullName evidence="6">CUB domain-containing protein</fullName>
    </submittedName>
</protein>
<reference evidence="6" key="1">
    <citation type="submission" date="2016-06" db="UniProtKB">
        <authorList>
            <consortium name="WormBaseParasite"/>
        </authorList>
    </citation>
    <scope>IDENTIFICATION</scope>
</reference>
<evidence type="ECO:0000313" key="6">
    <source>
        <dbReference type="WBParaSite" id="SBAD_0000196101-mRNA-1"/>
    </source>
</evidence>
<dbReference type="OrthoDB" id="5842287at2759"/>
<organism evidence="6">
    <name type="scientific">Soboliphyme baturini</name>
    <dbReference type="NCBI Taxonomy" id="241478"/>
    <lineage>
        <taxon>Eukaryota</taxon>
        <taxon>Metazoa</taxon>
        <taxon>Ecdysozoa</taxon>
        <taxon>Nematoda</taxon>
        <taxon>Enoplea</taxon>
        <taxon>Dorylaimia</taxon>
        <taxon>Dioctophymatida</taxon>
        <taxon>Dioctophymatoidea</taxon>
        <taxon>Soboliphymatidae</taxon>
        <taxon>Soboliphyme</taxon>
    </lineage>
</organism>
<name>A0A183IE27_9BILA</name>
<dbReference type="Gene3D" id="2.60.120.290">
    <property type="entry name" value="Spermadhesin, CUB domain"/>
    <property type="match status" value="1"/>
</dbReference>